<dbReference type="InterPro" id="IPR051317">
    <property type="entry name" value="Gfo/Idh/MocA_oxidoreduct"/>
</dbReference>
<dbReference type="Pfam" id="PF02894">
    <property type="entry name" value="GFO_IDH_MocA_C"/>
    <property type="match status" value="1"/>
</dbReference>
<organism evidence="5 6">
    <name type="scientific">Sphingomonas olei</name>
    <dbReference type="NCBI Taxonomy" id="1886787"/>
    <lineage>
        <taxon>Bacteria</taxon>
        <taxon>Pseudomonadati</taxon>
        <taxon>Pseudomonadota</taxon>
        <taxon>Alphaproteobacteria</taxon>
        <taxon>Sphingomonadales</taxon>
        <taxon>Sphingomonadaceae</taxon>
        <taxon>Sphingomonas</taxon>
    </lineage>
</organism>
<dbReference type="InterPro" id="IPR004104">
    <property type="entry name" value="Gfo/Idh/MocA-like_OxRdtase_C"/>
</dbReference>
<keyword evidence="6" id="KW-1185">Reference proteome</keyword>
<reference evidence="5 6" key="1">
    <citation type="submission" date="2019-04" db="EMBL/GenBank/DDBJ databases">
        <title>Microbes associate with the intestines of laboratory mice.</title>
        <authorList>
            <person name="Navarre W."/>
            <person name="Wong E."/>
            <person name="Huang K.C."/>
            <person name="Tropini C."/>
            <person name="Ng K."/>
            <person name="Yu B."/>
        </authorList>
    </citation>
    <scope>NUCLEOTIDE SEQUENCE [LARGE SCALE GENOMIC DNA]</scope>
    <source>
        <strain evidence="5 6">NM83_B4-11</strain>
    </source>
</reference>
<comment type="similarity">
    <text evidence="1">Belongs to the Gfo/Idh/MocA family.</text>
</comment>
<dbReference type="InterPro" id="IPR036291">
    <property type="entry name" value="NAD(P)-bd_dom_sf"/>
</dbReference>
<evidence type="ECO:0000313" key="5">
    <source>
        <dbReference type="EMBL" id="THG40574.1"/>
    </source>
</evidence>
<feature type="domain" description="Gfo/Idh/MocA-like oxidoreductase N-terminal" evidence="3">
    <location>
        <begin position="5"/>
        <end position="121"/>
    </location>
</feature>
<protein>
    <submittedName>
        <fullName evidence="5">Oxidoreductase</fullName>
    </submittedName>
</protein>
<comment type="caution">
    <text evidence="5">The sequence shown here is derived from an EMBL/GenBank/DDBJ whole genome shotgun (WGS) entry which is preliminary data.</text>
</comment>
<dbReference type="Gene3D" id="3.30.360.10">
    <property type="entry name" value="Dihydrodipicolinate Reductase, domain 2"/>
    <property type="match status" value="1"/>
</dbReference>
<keyword evidence="2" id="KW-0560">Oxidoreductase</keyword>
<gene>
    <name evidence="5" type="ORF">E5988_07055</name>
</gene>
<dbReference type="EMBL" id="SSTI01000004">
    <property type="protein sequence ID" value="THG40574.1"/>
    <property type="molecule type" value="Genomic_DNA"/>
</dbReference>
<evidence type="ECO:0000259" key="3">
    <source>
        <dbReference type="Pfam" id="PF01408"/>
    </source>
</evidence>
<dbReference type="RefSeq" id="WP_136451219.1">
    <property type="nucleotide sequence ID" value="NZ_SSTI01000004.1"/>
</dbReference>
<dbReference type="Pfam" id="PF01408">
    <property type="entry name" value="GFO_IDH_MocA"/>
    <property type="match status" value="1"/>
</dbReference>
<evidence type="ECO:0000313" key="6">
    <source>
        <dbReference type="Proteomes" id="UP000308038"/>
    </source>
</evidence>
<accession>A0ABY2QIV4</accession>
<dbReference type="SUPFAM" id="SSF51735">
    <property type="entry name" value="NAD(P)-binding Rossmann-fold domains"/>
    <property type="match status" value="1"/>
</dbReference>
<evidence type="ECO:0000259" key="4">
    <source>
        <dbReference type="Pfam" id="PF02894"/>
    </source>
</evidence>
<proteinExistence type="inferred from homology"/>
<sequence>MDDCRVALIGFGYAGRVFHAPLIGATQGLRIAAVASSRPDTVRAALGDVAVEATPEAAIARDDIDLVVVATPNDRHAPLAMAALDAGKHVVVDKPFALTLADAAAVVDAARRAKRLVSVFHNRRWDSDFLTVAAAIARGDLGQVVHFESHFDRFRPQVRDRWRERRVPGGGIWYDLGPHLIDQAVHLFGMPERIEADLAVLRPGGQADDWAHAVLAYPDKRVIVHASMLSAGGSPRFVVHGTGGTLVKAMPDQQEAQLLAGMIPGVPGWGEDPDPAILHDGAGSRAVATVSGDQRRFYRGVVAAIRGEGPNPVPPEEALATMSLIEAGLRASAERRAVTPALPANVTMSSETPWRLEGRPPRP</sequence>
<dbReference type="NCBIfam" id="NF008607">
    <property type="entry name" value="PRK11579.1"/>
    <property type="match status" value="1"/>
</dbReference>
<feature type="domain" description="Gfo/Idh/MocA-like oxidoreductase C-terminal" evidence="4">
    <location>
        <begin position="135"/>
        <end position="338"/>
    </location>
</feature>
<dbReference type="PANTHER" id="PTHR43708:SF5">
    <property type="entry name" value="CONSERVED EXPRESSED OXIDOREDUCTASE (EUROFUNG)-RELATED"/>
    <property type="match status" value="1"/>
</dbReference>
<evidence type="ECO:0000256" key="1">
    <source>
        <dbReference type="ARBA" id="ARBA00010928"/>
    </source>
</evidence>
<dbReference type="Proteomes" id="UP000308038">
    <property type="component" value="Unassembled WGS sequence"/>
</dbReference>
<evidence type="ECO:0000256" key="2">
    <source>
        <dbReference type="ARBA" id="ARBA00023002"/>
    </source>
</evidence>
<dbReference type="PANTHER" id="PTHR43708">
    <property type="entry name" value="CONSERVED EXPRESSED OXIDOREDUCTASE (EUROFUNG)"/>
    <property type="match status" value="1"/>
</dbReference>
<name>A0ABY2QIV4_9SPHN</name>
<dbReference type="InterPro" id="IPR000683">
    <property type="entry name" value="Gfo/Idh/MocA-like_OxRdtase_N"/>
</dbReference>
<dbReference type="Gene3D" id="3.40.50.720">
    <property type="entry name" value="NAD(P)-binding Rossmann-like Domain"/>
    <property type="match status" value="1"/>
</dbReference>